<feature type="transmembrane region" description="Helical" evidence="6">
    <location>
        <begin position="246"/>
        <end position="266"/>
    </location>
</feature>
<evidence type="ECO:0000256" key="4">
    <source>
        <dbReference type="ARBA" id="ARBA00022989"/>
    </source>
</evidence>
<evidence type="ECO:0000256" key="3">
    <source>
        <dbReference type="ARBA" id="ARBA00022692"/>
    </source>
</evidence>
<comment type="caution">
    <text evidence="8">The sequence shown here is derived from an EMBL/GenBank/DDBJ whole genome shotgun (WGS) entry which is preliminary data.</text>
</comment>
<accession>A0ABU0IJW7</accession>
<proteinExistence type="inferred from homology"/>
<comment type="similarity">
    <text evidence="6">Belongs to the TVP38/TMEM64 family.</text>
</comment>
<protein>
    <recommendedName>
        <fullName evidence="6">TVP38/TMEM64 family membrane protein</fullName>
    </recommendedName>
</protein>
<dbReference type="InterPro" id="IPR032816">
    <property type="entry name" value="VTT_dom"/>
</dbReference>
<feature type="transmembrane region" description="Helical" evidence="6">
    <location>
        <begin position="179"/>
        <end position="203"/>
    </location>
</feature>
<dbReference type="EMBL" id="JAUSVS010000001">
    <property type="protein sequence ID" value="MDQ0462306.1"/>
    <property type="molecule type" value="Genomic_DNA"/>
</dbReference>
<feature type="transmembrane region" description="Helical" evidence="6">
    <location>
        <begin position="215"/>
        <end position="234"/>
    </location>
</feature>
<keyword evidence="2 6" id="KW-1003">Cell membrane</keyword>
<feature type="transmembrane region" description="Helical" evidence="6">
    <location>
        <begin position="102"/>
        <end position="132"/>
    </location>
</feature>
<dbReference type="PANTHER" id="PTHR12677">
    <property type="entry name" value="GOLGI APPARATUS MEMBRANE PROTEIN TVP38-RELATED"/>
    <property type="match status" value="1"/>
</dbReference>
<organism evidence="8 9">
    <name type="scientific">Caulobacter ginsengisoli</name>
    <dbReference type="NCBI Taxonomy" id="400775"/>
    <lineage>
        <taxon>Bacteria</taxon>
        <taxon>Pseudomonadati</taxon>
        <taxon>Pseudomonadota</taxon>
        <taxon>Alphaproteobacteria</taxon>
        <taxon>Caulobacterales</taxon>
        <taxon>Caulobacteraceae</taxon>
        <taxon>Caulobacter</taxon>
    </lineage>
</organism>
<gene>
    <name evidence="8" type="ORF">QO010_000054</name>
</gene>
<evidence type="ECO:0000256" key="2">
    <source>
        <dbReference type="ARBA" id="ARBA00022475"/>
    </source>
</evidence>
<comment type="subcellular location">
    <subcellularLocation>
        <location evidence="1 6">Cell membrane</location>
        <topology evidence="1 6">Multi-pass membrane protein</topology>
    </subcellularLocation>
</comment>
<feature type="domain" description="VTT" evidence="7">
    <location>
        <begin position="119"/>
        <end position="235"/>
    </location>
</feature>
<keyword evidence="4 6" id="KW-1133">Transmembrane helix</keyword>
<feature type="transmembrane region" description="Helical" evidence="6">
    <location>
        <begin position="62"/>
        <end position="82"/>
    </location>
</feature>
<dbReference type="InterPro" id="IPR015414">
    <property type="entry name" value="TMEM64"/>
</dbReference>
<name>A0ABU0IJW7_9CAUL</name>
<dbReference type="Proteomes" id="UP001228905">
    <property type="component" value="Unassembled WGS sequence"/>
</dbReference>
<evidence type="ECO:0000256" key="1">
    <source>
        <dbReference type="ARBA" id="ARBA00004651"/>
    </source>
</evidence>
<dbReference type="PANTHER" id="PTHR12677:SF59">
    <property type="entry name" value="GOLGI APPARATUS MEMBRANE PROTEIN TVP38-RELATED"/>
    <property type="match status" value="1"/>
</dbReference>
<keyword evidence="3 6" id="KW-0812">Transmembrane</keyword>
<sequence length="290" mass="31055">MTFAAHPHRSPHDSGDDLLWLDWKSVDWLSLDPMSAIGEAWARMKAFINFVLNMDARAWRTVGVSFVLFGGVGLVFVFGAQLLGINGADTMEQWMNAAHGVWALPVAVGAFAALAFLGVPQIVLIAAAVVAFGPWTGMLYSWIGTMVSSVVGFWMGRLFGGRLLRDVGGERVRKFMDLIGRNGFMASLIVRLVPSAPFIVVNMAAGVSPMRQRDFFAGTALGILPKIVLTALAGHSAMKGMSGGGMASYSVIGLVAVAWIGVGWFARRWLRSREDAAAAIPPATAEPTDT</sequence>
<dbReference type="Pfam" id="PF09335">
    <property type="entry name" value="VTT_dom"/>
    <property type="match status" value="1"/>
</dbReference>
<evidence type="ECO:0000256" key="6">
    <source>
        <dbReference type="RuleBase" id="RU366058"/>
    </source>
</evidence>
<reference evidence="8 9" key="1">
    <citation type="submission" date="2023-07" db="EMBL/GenBank/DDBJ databases">
        <title>Genomic Encyclopedia of Type Strains, Phase IV (KMG-IV): sequencing the most valuable type-strain genomes for metagenomic binning, comparative biology and taxonomic classification.</title>
        <authorList>
            <person name="Goeker M."/>
        </authorList>
    </citation>
    <scope>NUCLEOTIDE SEQUENCE [LARGE SCALE GENOMIC DNA]</scope>
    <source>
        <strain evidence="8 9">DSM 18695</strain>
    </source>
</reference>
<evidence type="ECO:0000259" key="7">
    <source>
        <dbReference type="Pfam" id="PF09335"/>
    </source>
</evidence>
<keyword evidence="9" id="KW-1185">Reference proteome</keyword>
<keyword evidence="5 6" id="KW-0472">Membrane</keyword>
<evidence type="ECO:0000313" key="8">
    <source>
        <dbReference type="EMBL" id="MDQ0462306.1"/>
    </source>
</evidence>
<evidence type="ECO:0000256" key="5">
    <source>
        <dbReference type="ARBA" id="ARBA00023136"/>
    </source>
</evidence>
<evidence type="ECO:0000313" key="9">
    <source>
        <dbReference type="Proteomes" id="UP001228905"/>
    </source>
</evidence>